<feature type="transmembrane region" description="Helical" evidence="6">
    <location>
        <begin position="321"/>
        <end position="340"/>
    </location>
</feature>
<feature type="transmembrane region" description="Helical" evidence="6">
    <location>
        <begin position="159"/>
        <end position="178"/>
    </location>
</feature>
<feature type="transmembrane region" description="Helical" evidence="6">
    <location>
        <begin position="381"/>
        <end position="404"/>
    </location>
</feature>
<reference evidence="7 8" key="1">
    <citation type="submission" date="2014-04" db="EMBL/GenBank/DDBJ databases">
        <title>Whole genome shotgun sequence of Geobacillus caldoxylosilyticus NBRC 107762.</title>
        <authorList>
            <person name="Hosoyama A."/>
            <person name="Hosoyama Y."/>
            <person name="Katano-Makiyama Y."/>
            <person name="Tsuchikane K."/>
            <person name="Ohji S."/>
            <person name="Ichikawa N."/>
            <person name="Yamazoe A."/>
            <person name="Fujita N."/>
        </authorList>
    </citation>
    <scope>NUCLEOTIDE SEQUENCE [LARGE SCALE GENOMIC DNA]</scope>
    <source>
        <strain evidence="7 8">NBRC 107762</strain>
    </source>
</reference>
<dbReference type="InterPro" id="IPR050833">
    <property type="entry name" value="Poly_Biosynth_Transport"/>
</dbReference>
<feature type="transmembrane region" description="Helical" evidence="6">
    <location>
        <begin position="281"/>
        <end position="301"/>
    </location>
</feature>
<dbReference type="InterPro" id="IPR024923">
    <property type="entry name" value="PG_synth_SpoVB"/>
</dbReference>
<dbReference type="AlphaFoldDB" id="A0A023DA22"/>
<dbReference type="InterPro" id="IPR014249">
    <property type="entry name" value="Spore_V_B"/>
</dbReference>
<feature type="transmembrane region" description="Helical" evidence="6">
    <location>
        <begin position="40"/>
        <end position="62"/>
    </location>
</feature>
<feature type="transmembrane region" description="Helical" evidence="6">
    <location>
        <begin position="82"/>
        <end position="107"/>
    </location>
</feature>
<dbReference type="Proteomes" id="UP000023561">
    <property type="component" value="Unassembled WGS sequence"/>
</dbReference>
<dbReference type="PIRSF" id="PIRSF038958">
    <property type="entry name" value="PG_synth_SpoVB"/>
    <property type="match status" value="1"/>
</dbReference>
<dbReference type="EMBL" id="BAWO01000001">
    <property type="protein sequence ID" value="GAJ38199.1"/>
    <property type="molecule type" value="Genomic_DNA"/>
</dbReference>
<keyword evidence="8" id="KW-1185">Reference proteome</keyword>
<dbReference type="InterPro" id="IPR002797">
    <property type="entry name" value="Polysacc_synth"/>
</dbReference>
<keyword evidence="3 6" id="KW-0812">Transmembrane</keyword>
<keyword evidence="4 6" id="KW-1133">Transmembrane helix</keyword>
<evidence type="ECO:0000256" key="5">
    <source>
        <dbReference type="ARBA" id="ARBA00023136"/>
    </source>
</evidence>
<dbReference type="GO" id="GO:0005886">
    <property type="term" value="C:plasma membrane"/>
    <property type="evidence" value="ECO:0007669"/>
    <property type="project" value="UniProtKB-SubCell"/>
</dbReference>
<feature type="transmembrane region" description="Helical" evidence="6">
    <location>
        <begin position="447"/>
        <end position="467"/>
    </location>
</feature>
<evidence type="ECO:0000256" key="3">
    <source>
        <dbReference type="ARBA" id="ARBA00022692"/>
    </source>
</evidence>
<dbReference type="NCBIfam" id="TIGR02900">
    <property type="entry name" value="spore_V_B"/>
    <property type="match status" value="1"/>
</dbReference>
<organism evidence="7 8">
    <name type="scientific">Parageobacillus caldoxylosilyticus NBRC 107762</name>
    <dbReference type="NCBI Taxonomy" id="1220594"/>
    <lineage>
        <taxon>Bacteria</taxon>
        <taxon>Bacillati</taxon>
        <taxon>Bacillota</taxon>
        <taxon>Bacilli</taxon>
        <taxon>Bacillales</taxon>
        <taxon>Anoxybacillaceae</taxon>
        <taxon>Saccharococcus</taxon>
    </lineage>
</organism>
<dbReference type="CDD" id="cd13124">
    <property type="entry name" value="MATE_SpoVB_like"/>
    <property type="match status" value="1"/>
</dbReference>
<accession>A0A023DA22</accession>
<evidence type="ECO:0000313" key="7">
    <source>
        <dbReference type="EMBL" id="GAJ38199.1"/>
    </source>
</evidence>
<feature type="transmembrane region" description="Helical" evidence="6">
    <location>
        <begin position="248"/>
        <end position="269"/>
    </location>
</feature>
<dbReference type="RefSeq" id="WP_042406388.1">
    <property type="nucleotide sequence ID" value="NZ_BAWO01000001.1"/>
</dbReference>
<evidence type="ECO:0000256" key="1">
    <source>
        <dbReference type="ARBA" id="ARBA00004651"/>
    </source>
</evidence>
<gene>
    <name evidence="7" type="primary">spoVB</name>
    <name evidence="7" type="ORF">GCA01S_001_01460</name>
</gene>
<feature type="transmembrane region" description="Helical" evidence="6">
    <location>
        <begin position="184"/>
        <end position="206"/>
    </location>
</feature>
<dbReference type="PANTHER" id="PTHR30250">
    <property type="entry name" value="PST FAMILY PREDICTED COLANIC ACID TRANSPORTER"/>
    <property type="match status" value="1"/>
</dbReference>
<evidence type="ECO:0000256" key="4">
    <source>
        <dbReference type="ARBA" id="ARBA00022989"/>
    </source>
</evidence>
<keyword evidence="5 6" id="KW-0472">Membrane</keyword>
<feature type="transmembrane region" description="Helical" evidence="6">
    <location>
        <begin position="7"/>
        <end position="28"/>
    </location>
</feature>
<protein>
    <submittedName>
        <fullName evidence="7">Stage V sporulation protein B</fullName>
    </submittedName>
</protein>
<name>A0A023DA22_9BACL</name>
<comment type="caution">
    <text evidence="7">The sequence shown here is derived from an EMBL/GenBank/DDBJ whole genome shotgun (WGS) entry which is preliminary data.</text>
</comment>
<evidence type="ECO:0000256" key="6">
    <source>
        <dbReference type="SAM" id="Phobius"/>
    </source>
</evidence>
<dbReference type="Pfam" id="PF01943">
    <property type="entry name" value="Polysacc_synt"/>
    <property type="match status" value="1"/>
</dbReference>
<feature type="transmembrane region" description="Helical" evidence="6">
    <location>
        <begin position="479"/>
        <end position="499"/>
    </location>
</feature>
<proteinExistence type="predicted"/>
<dbReference type="PANTHER" id="PTHR30250:SF24">
    <property type="entry name" value="STAGE V SPORULATION PROTEIN B"/>
    <property type="match status" value="1"/>
</dbReference>
<feature type="transmembrane region" description="Helical" evidence="6">
    <location>
        <begin position="346"/>
        <end position="369"/>
    </location>
</feature>
<keyword evidence="2" id="KW-1003">Cell membrane</keyword>
<feature type="transmembrane region" description="Helical" evidence="6">
    <location>
        <begin position="410"/>
        <end position="435"/>
    </location>
</feature>
<evidence type="ECO:0000256" key="2">
    <source>
        <dbReference type="ARBA" id="ARBA00022475"/>
    </source>
</evidence>
<sequence>MSKFLQGTMILIVAGFITRILGFVNRIVVARVIGGEGVGLYMMAMPTLVLAITITQMGLPVAISKLVAEAEAVGDRKKVKKILVVSLAITGTLSLVFFPAMILLAPLLARTLFTDPRTYYPLIAIAPVVPIVAISSVLRGYFQGKQQMKPYAFSQLLEQIVRISLIAMCTKALLPYGIEYAAAGAMFSSVIGELMSLIYLLCMFQLKKSIKLRTKFFHYVKAGRETFTSLMRIALPTTGSRLIGSLSWFLEPIAVANSLAIAGVATSLATKQYGQLTGYALPLLMLPSFITYSLSTSLVPAISEAMAQKQTLLVEHRIQQAMRLSLVTGGLSVVVLYVFAEPLMQWMYGTSEATIFVKVMAPFFLFYYFQGPLQAVLQGLDLANAAMINSLIGAVVKLACIFALATQPSLGIMGAALAIAINTVLVTLLHFATVVKAVSCSIYAMEYMKAFLSMVAAGIVGYVSFHYSFAYLPLSLQTLASIIVTIIIYSLLLIIFQLIRREELAYIPGIGAFITKKKRK</sequence>
<feature type="transmembrane region" description="Helical" evidence="6">
    <location>
        <begin position="119"/>
        <end position="138"/>
    </location>
</feature>
<dbReference type="OrthoDB" id="9775950at2"/>
<evidence type="ECO:0000313" key="8">
    <source>
        <dbReference type="Proteomes" id="UP000023561"/>
    </source>
</evidence>
<comment type="subcellular location">
    <subcellularLocation>
        <location evidence="1">Cell membrane</location>
        <topology evidence="1">Multi-pass membrane protein</topology>
    </subcellularLocation>
</comment>